<feature type="transmembrane region" description="Helical" evidence="1">
    <location>
        <begin position="51"/>
        <end position="68"/>
    </location>
</feature>
<feature type="domain" description="PAS" evidence="2">
    <location>
        <begin position="338"/>
        <end position="401"/>
    </location>
</feature>
<evidence type="ECO:0000259" key="2">
    <source>
        <dbReference type="PROSITE" id="PS50112"/>
    </source>
</evidence>
<dbReference type="InterPro" id="IPR029787">
    <property type="entry name" value="Nucleotide_cyclase"/>
</dbReference>
<feature type="domain" description="EAL" evidence="3">
    <location>
        <begin position="638"/>
        <end position="888"/>
    </location>
</feature>
<dbReference type="Gene3D" id="3.20.20.450">
    <property type="entry name" value="EAL domain"/>
    <property type="match status" value="1"/>
</dbReference>
<dbReference type="PANTHER" id="PTHR44757">
    <property type="entry name" value="DIGUANYLATE CYCLASE DGCP"/>
    <property type="match status" value="1"/>
</dbReference>
<dbReference type="NCBIfam" id="TIGR00229">
    <property type="entry name" value="sensory_box"/>
    <property type="match status" value="1"/>
</dbReference>
<dbReference type="SUPFAM" id="SSF55785">
    <property type="entry name" value="PYP-like sensor domain (PAS domain)"/>
    <property type="match status" value="1"/>
</dbReference>
<dbReference type="InterPro" id="IPR035965">
    <property type="entry name" value="PAS-like_dom_sf"/>
</dbReference>
<evidence type="ECO:0000259" key="4">
    <source>
        <dbReference type="PROSITE" id="PS50887"/>
    </source>
</evidence>
<dbReference type="InterPro" id="IPR000160">
    <property type="entry name" value="GGDEF_dom"/>
</dbReference>
<dbReference type="RefSeq" id="WP_152729354.1">
    <property type="nucleotide sequence ID" value="NZ_JAABOZ010000003.1"/>
</dbReference>
<dbReference type="InterPro" id="IPR052155">
    <property type="entry name" value="Biofilm_reg_signaling"/>
</dbReference>
<accession>A0A7K3WF25</accession>
<organism evidence="5 6">
    <name type="scientific">Goekera deserti</name>
    <dbReference type="NCBI Taxonomy" id="2497753"/>
    <lineage>
        <taxon>Bacteria</taxon>
        <taxon>Bacillati</taxon>
        <taxon>Actinomycetota</taxon>
        <taxon>Actinomycetes</taxon>
        <taxon>Geodermatophilales</taxon>
        <taxon>Geodermatophilaceae</taxon>
        <taxon>Goekera</taxon>
    </lineage>
</organism>
<dbReference type="SMART" id="SM00091">
    <property type="entry name" value="PAS"/>
    <property type="match status" value="1"/>
</dbReference>
<feature type="transmembrane region" description="Helical" evidence="1">
    <location>
        <begin position="80"/>
        <end position="98"/>
    </location>
</feature>
<sequence>MSVPAPVPVGPARPAATGRRTRGDLVVAGLLTAVAVLVLVGFAAPGLRPPALGPVLVVLASVAAVVLWRSVAGGRAQRGWRLVAAGVVLSTAGVVIGTDVDGPGSSTLLGLPGQVVSLLGVVCMMDRAAWRERRLQLCIALALFVDAAVLTGYGLYSALGVWDRVAGAQATAGLVVTLLVGGLRPGVALLLCLTVPRGKRRMALLLMVAEATSSLGWLLVNMADGVLVAGLPLPTAPSLPAAAFAVSIALFLLSQRLDRSSRPPDPDQRWSLSGSVVAVLPHLTAWMGGSVLLLDAARSQQVTGPAFALGITGLGLIAVHQLVVDAQQQRLTAQLARSEAYFRTLARTSASPILIVDDELRVSWSSPSLVDLLGEGAGELVGHRVTNGVHRDDLPTVYAALSARQPAGSAETRSRTARVRHSDGSWRLIEITARDLREDADVGAMVLYLREVAGARTVDLPQTSLEYADQETGLPSRPALVQRLTGLLRELRPGTEPVTLVTLAVSGLDGARVLGPDAETDLRRQVVTTLARGLRSHDWLAQRSPDSFSVLVGGSVSDAETLAQRLVDAVVSVPSGAARLTAVAGVLPLGRGAGTDGESLDAGEALRRADLALAGARETGPGSVRRYDDALRAAQGRRDQLRTDLAGALARGELRMVYQPVVDLALHAPAGVEALMRWQHPEFGAVSPADFIPLAEESGLIVDLGRWALVQACTATGQLAADELYVAVNVSARHVLSGQVVDDVVSALASSGLRPDRLVLEITESVLLDELHITDDLEALRQLGVRIAVDDFGTGWSSLARLVSLPIDVLKMDRAFLTDLETDPQRRSLCRSVLQLGSSLGLAVIVEGVERTAELQLLQDMGHRFVQGFLLARPMELAQLTDRLADHDWTTALVRSDR</sequence>
<dbReference type="Pfam" id="PF08447">
    <property type="entry name" value="PAS_3"/>
    <property type="match status" value="1"/>
</dbReference>
<comment type="caution">
    <text evidence="5">The sequence shown here is derived from an EMBL/GenBank/DDBJ whole genome shotgun (WGS) entry which is preliminary data.</text>
</comment>
<evidence type="ECO:0000313" key="6">
    <source>
        <dbReference type="Proteomes" id="UP000470470"/>
    </source>
</evidence>
<dbReference type="EMBL" id="JAAGWK010000020">
    <property type="protein sequence ID" value="NEL55091.1"/>
    <property type="molecule type" value="Genomic_DNA"/>
</dbReference>
<feature type="transmembrane region" description="Helical" evidence="1">
    <location>
        <begin position="203"/>
        <end position="223"/>
    </location>
</feature>
<dbReference type="Gene3D" id="3.30.70.270">
    <property type="match status" value="1"/>
</dbReference>
<dbReference type="PANTHER" id="PTHR44757:SF2">
    <property type="entry name" value="BIOFILM ARCHITECTURE MAINTENANCE PROTEIN MBAA"/>
    <property type="match status" value="1"/>
</dbReference>
<keyword evidence="1" id="KW-0812">Transmembrane</keyword>
<keyword evidence="6" id="KW-1185">Reference proteome</keyword>
<dbReference type="PROSITE" id="PS50883">
    <property type="entry name" value="EAL"/>
    <property type="match status" value="1"/>
</dbReference>
<dbReference type="SMART" id="SM00267">
    <property type="entry name" value="GGDEF"/>
    <property type="match status" value="1"/>
</dbReference>
<dbReference type="Proteomes" id="UP000470470">
    <property type="component" value="Unassembled WGS sequence"/>
</dbReference>
<feature type="transmembrane region" description="Helical" evidence="1">
    <location>
        <begin position="306"/>
        <end position="324"/>
    </location>
</feature>
<dbReference type="CDD" id="cd00130">
    <property type="entry name" value="PAS"/>
    <property type="match status" value="1"/>
</dbReference>
<dbReference type="InterPro" id="IPR043128">
    <property type="entry name" value="Rev_trsase/Diguanyl_cyclase"/>
</dbReference>
<dbReference type="InterPro" id="IPR013655">
    <property type="entry name" value="PAS_fold_3"/>
</dbReference>
<evidence type="ECO:0000256" key="1">
    <source>
        <dbReference type="SAM" id="Phobius"/>
    </source>
</evidence>
<dbReference type="SUPFAM" id="SSF141868">
    <property type="entry name" value="EAL domain-like"/>
    <property type="match status" value="1"/>
</dbReference>
<dbReference type="PROSITE" id="PS50112">
    <property type="entry name" value="PAS"/>
    <property type="match status" value="1"/>
</dbReference>
<protein>
    <submittedName>
        <fullName evidence="5">EAL domain-containing protein</fullName>
    </submittedName>
</protein>
<feature type="transmembrane region" description="Helical" evidence="1">
    <location>
        <begin position="104"/>
        <end position="125"/>
    </location>
</feature>
<keyword evidence="1" id="KW-1133">Transmembrane helix</keyword>
<dbReference type="CDD" id="cd01948">
    <property type="entry name" value="EAL"/>
    <property type="match status" value="1"/>
</dbReference>
<feature type="transmembrane region" description="Helical" evidence="1">
    <location>
        <begin position="235"/>
        <end position="253"/>
    </location>
</feature>
<dbReference type="AlphaFoldDB" id="A0A7K3WF25"/>
<feature type="domain" description="GGDEF" evidence="4">
    <location>
        <begin position="496"/>
        <end position="629"/>
    </location>
</feature>
<gene>
    <name evidence="5" type="ORF">G1H19_13915</name>
</gene>
<proteinExistence type="predicted"/>
<evidence type="ECO:0000259" key="3">
    <source>
        <dbReference type="PROSITE" id="PS50883"/>
    </source>
</evidence>
<dbReference type="InterPro" id="IPR000014">
    <property type="entry name" value="PAS"/>
</dbReference>
<dbReference type="InterPro" id="IPR035919">
    <property type="entry name" value="EAL_sf"/>
</dbReference>
<feature type="transmembrane region" description="Helical" evidence="1">
    <location>
        <begin position="25"/>
        <end position="45"/>
    </location>
</feature>
<feature type="transmembrane region" description="Helical" evidence="1">
    <location>
        <begin position="137"/>
        <end position="156"/>
    </location>
</feature>
<feature type="transmembrane region" description="Helical" evidence="1">
    <location>
        <begin position="168"/>
        <end position="191"/>
    </location>
</feature>
<dbReference type="InterPro" id="IPR001633">
    <property type="entry name" value="EAL_dom"/>
</dbReference>
<dbReference type="SUPFAM" id="SSF55073">
    <property type="entry name" value="Nucleotide cyclase"/>
    <property type="match status" value="1"/>
</dbReference>
<reference evidence="5 6" key="1">
    <citation type="submission" date="2020-02" db="EMBL/GenBank/DDBJ databases">
        <title>The whole genome sequence of CPCC 205119.</title>
        <authorList>
            <person name="Jiang Z."/>
        </authorList>
    </citation>
    <scope>NUCLEOTIDE SEQUENCE [LARGE SCALE GENOMIC DNA]</scope>
    <source>
        <strain evidence="5 6">CPCC 205119</strain>
    </source>
</reference>
<keyword evidence="1" id="KW-0472">Membrane</keyword>
<dbReference type="PROSITE" id="PS50887">
    <property type="entry name" value="GGDEF"/>
    <property type="match status" value="1"/>
</dbReference>
<name>A0A7K3WF25_9ACTN</name>
<evidence type="ECO:0000313" key="5">
    <source>
        <dbReference type="EMBL" id="NEL55091.1"/>
    </source>
</evidence>
<dbReference type="Gene3D" id="3.30.450.20">
    <property type="entry name" value="PAS domain"/>
    <property type="match status" value="1"/>
</dbReference>
<dbReference type="Pfam" id="PF00563">
    <property type="entry name" value="EAL"/>
    <property type="match status" value="1"/>
</dbReference>
<dbReference type="SMART" id="SM00052">
    <property type="entry name" value="EAL"/>
    <property type="match status" value="1"/>
</dbReference>